<gene>
    <name evidence="8" type="ORF">CLVI_09220</name>
</gene>
<organism evidence="8 9">
    <name type="scientific">Clostridium vincentii</name>
    <dbReference type="NCBI Taxonomy" id="52704"/>
    <lineage>
        <taxon>Bacteria</taxon>
        <taxon>Bacillati</taxon>
        <taxon>Bacillota</taxon>
        <taxon>Clostridia</taxon>
        <taxon>Eubacteriales</taxon>
        <taxon>Clostridiaceae</taxon>
        <taxon>Clostridium</taxon>
    </lineage>
</organism>
<accession>A0A2T0BHN4</accession>
<name>A0A2T0BHN4_9CLOT</name>
<dbReference type="Pfam" id="PF02310">
    <property type="entry name" value="B12-binding"/>
    <property type="match status" value="1"/>
</dbReference>
<keyword evidence="4" id="KW-0408">Iron</keyword>
<evidence type="ECO:0000313" key="9">
    <source>
        <dbReference type="Proteomes" id="UP000239471"/>
    </source>
</evidence>
<feature type="domain" description="Radical SAM core" evidence="7">
    <location>
        <begin position="169"/>
        <end position="398"/>
    </location>
</feature>
<dbReference type="PANTHER" id="PTHR43409">
    <property type="entry name" value="ANAEROBIC MAGNESIUM-PROTOPORPHYRIN IX MONOMETHYL ESTER CYCLASE-RELATED"/>
    <property type="match status" value="1"/>
</dbReference>
<dbReference type="Pfam" id="PF04055">
    <property type="entry name" value="Radical_SAM"/>
    <property type="match status" value="1"/>
</dbReference>
<dbReference type="SMART" id="SM00729">
    <property type="entry name" value="Elp3"/>
    <property type="match status" value="1"/>
</dbReference>
<comment type="cofactor">
    <cofactor evidence="1">
        <name>[4Fe-4S] cluster</name>
        <dbReference type="ChEBI" id="CHEBI:49883"/>
    </cofactor>
</comment>
<dbReference type="AlphaFoldDB" id="A0A2T0BHN4"/>
<keyword evidence="3" id="KW-0479">Metal-binding</keyword>
<dbReference type="PROSITE" id="PS51332">
    <property type="entry name" value="B12_BINDING"/>
    <property type="match status" value="1"/>
</dbReference>
<evidence type="ECO:0000256" key="5">
    <source>
        <dbReference type="ARBA" id="ARBA00023014"/>
    </source>
</evidence>
<dbReference type="SFLD" id="SFLDS00029">
    <property type="entry name" value="Radical_SAM"/>
    <property type="match status" value="1"/>
</dbReference>
<keyword evidence="2" id="KW-0949">S-adenosyl-L-methionine</keyword>
<dbReference type="GO" id="GO:0005829">
    <property type="term" value="C:cytosol"/>
    <property type="evidence" value="ECO:0007669"/>
    <property type="project" value="TreeGrafter"/>
</dbReference>
<proteinExistence type="predicted"/>
<evidence type="ECO:0000256" key="2">
    <source>
        <dbReference type="ARBA" id="ARBA00022691"/>
    </source>
</evidence>
<keyword evidence="9" id="KW-1185">Reference proteome</keyword>
<evidence type="ECO:0000256" key="4">
    <source>
        <dbReference type="ARBA" id="ARBA00023004"/>
    </source>
</evidence>
<dbReference type="RefSeq" id="WP_106058949.1">
    <property type="nucleotide sequence ID" value="NZ_PVXQ01000007.1"/>
</dbReference>
<dbReference type="SFLD" id="SFLDG01082">
    <property type="entry name" value="B12-binding_domain_containing"/>
    <property type="match status" value="1"/>
</dbReference>
<comment type="caution">
    <text evidence="8">The sequence shown here is derived from an EMBL/GenBank/DDBJ whole genome shotgun (WGS) entry which is preliminary data.</text>
</comment>
<dbReference type="GO" id="GO:0031419">
    <property type="term" value="F:cobalamin binding"/>
    <property type="evidence" value="ECO:0007669"/>
    <property type="project" value="InterPro"/>
</dbReference>
<dbReference type="InterPro" id="IPR007197">
    <property type="entry name" value="rSAM"/>
</dbReference>
<dbReference type="CDD" id="cd02068">
    <property type="entry name" value="radical_SAM_B12_BD"/>
    <property type="match status" value="1"/>
</dbReference>
<dbReference type="InterPro" id="IPR025288">
    <property type="entry name" value="DUF4080"/>
</dbReference>
<dbReference type="PANTHER" id="PTHR43409:SF16">
    <property type="entry name" value="SLR0320 PROTEIN"/>
    <property type="match status" value="1"/>
</dbReference>
<dbReference type="OrthoDB" id="9801424at2"/>
<evidence type="ECO:0000259" key="6">
    <source>
        <dbReference type="PROSITE" id="PS51332"/>
    </source>
</evidence>
<evidence type="ECO:0000256" key="1">
    <source>
        <dbReference type="ARBA" id="ARBA00001966"/>
    </source>
</evidence>
<dbReference type="Gene3D" id="3.40.50.280">
    <property type="entry name" value="Cobalamin-binding domain"/>
    <property type="match status" value="1"/>
</dbReference>
<feature type="domain" description="B12-binding" evidence="6">
    <location>
        <begin position="1"/>
        <end position="133"/>
    </location>
</feature>
<dbReference type="SUPFAM" id="SSF52242">
    <property type="entry name" value="Cobalamin (vitamin B12)-binding domain"/>
    <property type="match status" value="1"/>
</dbReference>
<dbReference type="Proteomes" id="UP000239471">
    <property type="component" value="Unassembled WGS sequence"/>
</dbReference>
<reference evidence="8 9" key="1">
    <citation type="submission" date="2018-03" db="EMBL/GenBank/DDBJ databases">
        <title>Genome sequence of Clostridium vincentii DSM 10228.</title>
        <authorList>
            <person name="Poehlein A."/>
            <person name="Daniel R."/>
        </authorList>
    </citation>
    <scope>NUCLEOTIDE SEQUENCE [LARGE SCALE GENOMIC DNA]</scope>
    <source>
        <strain evidence="8 9">DSM 10228</strain>
    </source>
</reference>
<dbReference type="GO" id="GO:0003824">
    <property type="term" value="F:catalytic activity"/>
    <property type="evidence" value="ECO:0007669"/>
    <property type="project" value="InterPro"/>
</dbReference>
<keyword evidence="5" id="KW-0411">Iron-sulfur</keyword>
<evidence type="ECO:0000256" key="3">
    <source>
        <dbReference type="ARBA" id="ARBA00022723"/>
    </source>
</evidence>
<evidence type="ECO:0000313" key="8">
    <source>
        <dbReference type="EMBL" id="PRR83375.1"/>
    </source>
</evidence>
<dbReference type="EMBL" id="PVXQ01000007">
    <property type="protein sequence ID" value="PRR83375.1"/>
    <property type="molecule type" value="Genomic_DNA"/>
</dbReference>
<dbReference type="Pfam" id="PF13311">
    <property type="entry name" value="DUF4080"/>
    <property type="match status" value="1"/>
</dbReference>
<dbReference type="SUPFAM" id="SSF102114">
    <property type="entry name" value="Radical SAM enzymes"/>
    <property type="match status" value="1"/>
</dbReference>
<dbReference type="InterPro" id="IPR034466">
    <property type="entry name" value="Methyltransferase_Class_B"/>
</dbReference>
<dbReference type="InterPro" id="IPR023404">
    <property type="entry name" value="rSAM_horseshoe"/>
</dbReference>
<dbReference type="SFLD" id="SFLDG01123">
    <property type="entry name" value="methyltransferase_(Class_B)"/>
    <property type="match status" value="1"/>
</dbReference>
<dbReference type="InterPro" id="IPR058240">
    <property type="entry name" value="rSAM_sf"/>
</dbReference>
<dbReference type="PROSITE" id="PS51918">
    <property type="entry name" value="RADICAL_SAM"/>
    <property type="match status" value="1"/>
</dbReference>
<dbReference type="InterPro" id="IPR006158">
    <property type="entry name" value="Cobalamin-bd"/>
</dbReference>
<dbReference type="CDD" id="cd01335">
    <property type="entry name" value="Radical_SAM"/>
    <property type="match status" value="1"/>
</dbReference>
<dbReference type="GO" id="GO:0046872">
    <property type="term" value="F:metal ion binding"/>
    <property type="evidence" value="ECO:0007669"/>
    <property type="project" value="UniProtKB-KW"/>
</dbReference>
<evidence type="ECO:0000259" key="7">
    <source>
        <dbReference type="PROSITE" id="PS51918"/>
    </source>
</evidence>
<sequence>MKILLTAINSKFVHSNLAVKYLKEFTADLPYEGKIREFSINYRVENVLKEIIEEKPDVVAFSTYIWNVEMVTRLANLISMLDPKIELLYGGPEVSFDSRVFLKDNVGHYIIEGEGEKTFREFVEFKLGNKNIDSIKGLHYRHGDNIYSNSSRPLMDMDDLVFPYREEDDLNNKIVYFEGSRGCPFNCKYCLSSTTHGVRFHSVERSLKELQFFIDKEVTLVKFVDRTFNCNHKYSMAIWDFLINSDTKTQFHFEISADILKEEEIELLKKAPEGRFQFEVGVQTTNDQVLKNINRFVNFSDIKEKVVELLSIRNIKQHLDLIAGLPGEDYISFVRSFNDVHSIRPEEIQLGFLKLLKGSSMREESGKYGMKYSPYPPYEILSTDTLSYEELIKLKKVEEVVDKYYNSHKFNNILNYFYSKFETPFIFFSELGDFFEMKGYFNRNIGNSEYYKVFLDFNMEVLKADNRVLKDVIKYDYLSFNKKRGIPSYIKGEINDDIHKKIKDKYRSEYSFKEYSVENFSIDMDKYCNKNVIINTESYYLVGNNGEMIRIFF</sequence>
<dbReference type="Gene3D" id="3.80.30.20">
    <property type="entry name" value="tm_1862 like domain"/>
    <property type="match status" value="1"/>
</dbReference>
<dbReference type="InterPro" id="IPR036724">
    <property type="entry name" value="Cobalamin-bd_sf"/>
</dbReference>
<dbReference type="InterPro" id="IPR006638">
    <property type="entry name" value="Elp3/MiaA/NifB-like_rSAM"/>
</dbReference>
<protein>
    <submittedName>
        <fullName evidence="8">Coproporphyrinogen III oxidase</fullName>
    </submittedName>
</protein>
<dbReference type="InterPro" id="IPR051198">
    <property type="entry name" value="BchE-like"/>
</dbReference>
<dbReference type="GO" id="GO:0051539">
    <property type="term" value="F:4 iron, 4 sulfur cluster binding"/>
    <property type="evidence" value="ECO:0007669"/>
    <property type="project" value="UniProtKB-KW"/>
</dbReference>